<evidence type="ECO:0000313" key="8">
    <source>
        <dbReference type="Proteomes" id="UP000639338"/>
    </source>
</evidence>
<feature type="binding site" evidence="5">
    <location>
        <position position="294"/>
    </location>
    <ligand>
        <name>S-adenosyl-L-methionine</name>
        <dbReference type="ChEBI" id="CHEBI:59789"/>
    </ligand>
</feature>
<dbReference type="PROSITE" id="PS50890">
    <property type="entry name" value="PUA"/>
    <property type="match status" value="1"/>
</dbReference>
<evidence type="ECO:0000256" key="5">
    <source>
        <dbReference type="PROSITE-ProRule" id="PRU01023"/>
    </source>
</evidence>
<dbReference type="PANTHER" id="PTHR22807:SF34">
    <property type="entry name" value="TRNA (CYTOSINE(72)-C(5))-METHYLTRANSFERASE NSUN6"/>
    <property type="match status" value="1"/>
</dbReference>
<dbReference type="CDD" id="cd21150">
    <property type="entry name" value="PUA_NSun6-like"/>
    <property type="match status" value="1"/>
</dbReference>
<organism evidence="7 8">
    <name type="scientific">Aphidius gifuensis</name>
    <name type="common">Parasitoid wasp</name>
    <dbReference type="NCBI Taxonomy" id="684658"/>
    <lineage>
        <taxon>Eukaryota</taxon>
        <taxon>Metazoa</taxon>
        <taxon>Ecdysozoa</taxon>
        <taxon>Arthropoda</taxon>
        <taxon>Hexapoda</taxon>
        <taxon>Insecta</taxon>
        <taxon>Pterygota</taxon>
        <taxon>Neoptera</taxon>
        <taxon>Endopterygota</taxon>
        <taxon>Hymenoptera</taxon>
        <taxon>Apocrita</taxon>
        <taxon>Ichneumonoidea</taxon>
        <taxon>Braconidae</taxon>
        <taxon>Aphidiinae</taxon>
        <taxon>Aphidius</taxon>
    </lineage>
</organism>
<dbReference type="Proteomes" id="UP000639338">
    <property type="component" value="Unassembled WGS sequence"/>
</dbReference>
<keyword evidence="1 5" id="KW-0489">Methyltransferase</keyword>
<dbReference type="InterPro" id="IPR029063">
    <property type="entry name" value="SAM-dependent_MTases_sf"/>
</dbReference>
<reference evidence="7 8" key="1">
    <citation type="submission" date="2020-08" db="EMBL/GenBank/DDBJ databases">
        <title>Aphidius gifuensis genome sequencing and assembly.</title>
        <authorList>
            <person name="Du Z."/>
        </authorList>
    </citation>
    <scope>NUCLEOTIDE SEQUENCE [LARGE SCALE GENOMIC DNA]</scope>
    <source>
        <strain evidence="7">YNYX2018</strain>
        <tissue evidence="7">Adults</tissue>
    </source>
</reference>
<gene>
    <name evidence="7" type="ORF">HCN44_007398</name>
</gene>
<name>A0A835CPE6_APHGI</name>
<accession>A0A835CPE6</accession>
<dbReference type="GO" id="GO:0003723">
    <property type="term" value="F:RNA binding"/>
    <property type="evidence" value="ECO:0007669"/>
    <property type="project" value="UniProtKB-UniRule"/>
</dbReference>
<feature type="binding site" evidence="5">
    <location>
        <position position="267"/>
    </location>
    <ligand>
        <name>S-adenosyl-L-methionine</name>
        <dbReference type="ChEBI" id="CHEBI:59789"/>
    </ligand>
</feature>
<evidence type="ECO:0000256" key="4">
    <source>
        <dbReference type="ARBA" id="ARBA00022884"/>
    </source>
</evidence>
<feature type="binding site" evidence="5">
    <location>
        <begin position="243"/>
        <end position="249"/>
    </location>
    <ligand>
        <name>S-adenosyl-L-methionine</name>
        <dbReference type="ChEBI" id="CHEBI:59789"/>
    </ligand>
</feature>
<comment type="caution">
    <text evidence="7">The sequence shown here is derived from an EMBL/GenBank/DDBJ whole genome shotgun (WGS) entry which is preliminary data.</text>
</comment>
<proteinExistence type="inferred from homology"/>
<protein>
    <recommendedName>
        <fullName evidence="6">SAM-dependent MTase RsmB/NOP-type domain-containing protein</fullName>
    </recommendedName>
</protein>
<dbReference type="AlphaFoldDB" id="A0A835CPE6"/>
<evidence type="ECO:0000259" key="6">
    <source>
        <dbReference type="PROSITE" id="PS51686"/>
    </source>
</evidence>
<feature type="binding site" evidence="5">
    <location>
        <position position="327"/>
    </location>
    <ligand>
        <name>S-adenosyl-L-methionine</name>
        <dbReference type="ChEBI" id="CHEBI:59789"/>
    </ligand>
</feature>
<keyword evidence="3 5" id="KW-0949">S-adenosyl-L-methionine</keyword>
<dbReference type="PROSITE" id="PS51686">
    <property type="entry name" value="SAM_MT_RSMB_NOP"/>
    <property type="match status" value="1"/>
</dbReference>
<dbReference type="InterPro" id="IPR049560">
    <property type="entry name" value="MeTrfase_RsmB-F_NOP2_cat"/>
</dbReference>
<keyword evidence="8" id="KW-1185">Reference proteome</keyword>
<dbReference type="EMBL" id="JACMRX010000005">
    <property type="protein sequence ID" value="KAF7989088.1"/>
    <property type="molecule type" value="Genomic_DNA"/>
</dbReference>
<dbReference type="InterPro" id="IPR023267">
    <property type="entry name" value="RCMT"/>
</dbReference>
<dbReference type="PANTHER" id="PTHR22807">
    <property type="entry name" value="NOP2 YEAST -RELATED NOL1/NOP2/FMU SUN DOMAIN-CONTAINING"/>
    <property type="match status" value="1"/>
</dbReference>
<dbReference type="GO" id="GO:0008173">
    <property type="term" value="F:RNA methyltransferase activity"/>
    <property type="evidence" value="ECO:0007669"/>
    <property type="project" value="InterPro"/>
</dbReference>
<dbReference type="CDD" id="cd02440">
    <property type="entry name" value="AdoMet_MTases"/>
    <property type="match status" value="1"/>
</dbReference>
<keyword evidence="2 5" id="KW-0808">Transferase</keyword>
<dbReference type="InterPro" id="IPR001678">
    <property type="entry name" value="MeTrfase_RsmB-F_NOP2_dom"/>
</dbReference>
<feature type="domain" description="SAM-dependent MTase RsmB/NOP-type" evidence="6">
    <location>
        <begin position="143"/>
        <end position="454"/>
    </location>
</feature>
<dbReference type="PRINTS" id="PR02008">
    <property type="entry name" value="RCMTFAMILY"/>
</dbReference>
<evidence type="ECO:0000256" key="2">
    <source>
        <dbReference type="ARBA" id="ARBA00022679"/>
    </source>
</evidence>
<dbReference type="Pfam" id="PF01189">
    <property type="entry name" value="Methyltr_RsmB-F"/>
    <property type="match status" value="1"/>
</dbReference>
<evidence type="ECO:0000256" key="3">
    <source>
        <dbReference type="ARBA" id="ARBA00022691"/>
    </source>
</evidence>
<dbReference type="Gene3D" id="3.40.50.150">
    <property type="entry name" value="Vaccinia Virus protein VP39"/>
    <property type="match status" value="1"/>
</dbReference>
<comment type="similarity">
    <text evidence="5">Belongs to the class I-like SAM-binding methyltransferase superfamily. RsmB/NOP family.</text>
</comment>
<evidence type="ECO:0000313" key="7">
    <source>
        <dbReference type="EMBL" id="KAF7989088.1"/>
    </source>
</evidence>
<keyword evidence="4 5" id="KW-0694">RNA-binding</keyword>
<evidence type="ECO:0000256" key="1">
    <source>
        <dbReference type="ARBA" id="ARBA00022603"/>
    </source>
</evidence>
<dbReference type="SUPFAM" id="SSF53335">
    <property type="entry name" value="S-adenosyl-L-methionine-dependent methyltransferases"/>
    <property type="match status" value="1"/>
</dbReference>
<feature type="active site" description="Nucleophile" evidence="5">
    <location>
        <position position="377"/>
    </location>
</feature>
<dbReference type="GO" id="GO:0001510">
    <property type="term" value="P:RNA methylation"/>
    <property type="evidence" value="ECO:0007669"/>
    <property type="project" value="InterPro"/>
</dbReference>
<sequence>MCQETCLFKHQQSIVDELKQDLKKITEIDDVDVEKKLNDLFEWLQISPKITTFRVNTLLTDADKILTMLLNLKNINKSLSSISIESKLPELIIIEAKKCHQEKEMINHDNEAVVDAACGAAVLRGSHVFAPGIMGLTGGNINDKINLYADITGLSKKGFIKKYDNDSKKYLGYGILRQTRNEIFHEGNCGTGLAIEMIETISGLPQLNETDLPDGFVLLQNFPSIICSRIVDPQPDDIVLDMCAAPGNKTTHLSALMKNKGKIIAMEKIKSKISKMKNNCQKFGCKNVDIFCFDATKSVNNQITNENNNSLLEPPFFKQTFDKILLDGPCSVLGKRPQLFNKITCKELRAIVPLQKKLFTSAVELLKDGGTLVYSTCTITIAENEEIVAWALKNFPCLKLNPARQQYDSFNLEKYPVSSGYPIEDLPSNLADNLLRFGSENNTVGFFIASFKKNT</sequence>
<dbReference type="OrthoDB" id="260824at2759"/>